<dbReference type="Proteomes" id="UP000008782">
    <property type="component" value="Unassembled WGS sequence"/>
</dbReference>
<sequence>MLPRARRLGTLTPPSPSASPFALRGQGGLVRDWGGKKLREKRTRRGRRMRRCAELCFASILSRNMVSLKERRKKKTKCCPKTLPNAITALFFYFTLLKTD</sequence>
<evidence type="ECO:0000313" key="2">
    <source>
        <dbReference type="EMBL" id="EFQ29517.1"/>
    </source>
</evidence>
<dbReference type="HOGENOM" id="CLU_2305879_0_0_1"/>
<dbReference type="EMBL" id="GG697345">
    <property type="protein sequence ID" value="EFQ29517.1"/>
    <property type="molecule type" value="Genomic_DNA"/>
</dbReference>
<protein>
    <submittedName>
        <fullName evidence="2">Uncharacterized protein</fullName>
    </submittedName>
</protein>
<evidence type="ECO:0000313" key="3">
    <source>
        <dbReference type="Proteomes" id="UP000008782"/>
    </source>
</evidence>
<dbReference type="RefSeq" id="XP_008093537.1">
    <property type="nucleotide sequence ID" value="XM_008095346.1"/>
</dbReference>
<dbReference type="VEuPathDB" id="FungiDB:GLRG_04661"/>
<accession>E3QF79</accession>
<reference evidence="3" key="1">
    <citation type="journal article" date="2012" name="Nat. Genet.">
        <title>Lifestyle transitions in plant pathogenic Colletotrichum fungi deciphered by genome and transcriptome analyses.</title>
        <authorList>
            <person name="O'Connell R.J."/>
            <person name="Thon M.R."/>
            <person name="Hacquard S."/>
            <person name="Amyotte S.G."/>
            <person name="Kleemann J."/>
            <person name="Torres M.F."/>
            <person name="Damm U."/>
            <person name="Buiate E.A."/>
            <person name="Epstein L."/>
            <person name="Alkan N."/>
            <person name="Altmueller J."/>
            <person name="Alvarado-Balderrama L."/>
            <person name="Bauser C.A."/>
            <person name="Becker C."/>
            <person name="Birren B.W."/>
            <person name="Chen Z."/>
            <person name="Choi J."/>
            <person name="Crouch J.A."/>
            <person name="Duvick J.P."/>
            <person name="Farman M.A."/>
            <person name="Gan P."/>
            <person name="Heiman D."/>
            <person name="Henrissat B."/>
            <person name="Howard R.J."/>
            <person name="Kabbage M."/>
            <person name="Koch C."/>
            <person name="Kracher B."/>
            <person name="Kubo Y."/>
            <person name="Law A.D."/>
            <person name="Lebrun M.-H."/>
            <person name="Lee Y.-H."/>
            <person name="Miyara I."/>
            <person name="Moore N."/>
            <person name="Neumann U."/>
            <person name="Nordstroem K."/>
            <person name="Panaccione D.G."/>
            <person name="Panstruga R."/>
            <person name="Place M."/>
            <person name="Proctor R.H."/>
            <person name="Prusky D."/>
            <person name="Rech G."/>
            <person name="Reinhardt R."/>
            <person name="Rollins J.A."/>
            <person name="Rounsley S."/>
            <person name="Schardl C.L."/>
            <person name="Schwartz D.C."/>
            <person name="Shenoy N."/>
            <person name="Shirasu K."/>
            <person name="Sikhakolli U.R."/>
            <person name="Stueber K."/>
            <person name="Sukno S.A."/>
            <person name="Sweigard J.A."/>
            <person name="Takano Y."/>
            <person name="Takahara H."/>
            <person name="Trail F."/>
            <person name="van der Does H.C."/>
            <person name="Voll L.M."/>
            <person name="Will I."/>
            <person name="Young S."/>
            <person name="Zeng Q."/>
            <person name="Zhang J."/>
            <person name="Zhou S."/>
            <person name="Dickman M.B."/>
            <person name="Schulze-Lefert P."/>
            <person name="Ver Loren van Themaat E."/>
            <person name="Ma L.-J."/>
            <person name="Vaillancourt L.J."/>
        </authorList>
    </citation>
    <scope>NUCLEOTIDE SEQUENCE [LARGE SCALE GENOMIC DNA]</scope>
    <source>
        <strain evidence="3">M1.001 / M2 / FGSC 10212</strain>
    </source>
</reference>
<gene>
    <name evidence="2" type="ORF">GLRG_04661</name>
</gene>
<organism evidence="3">
    <name type="scientific">Colletotrichum graminicola (strain M1.001 / M2 / FGSC 10212)</name>
    <name type="common">Maize anthracnose fungus</name>
    <name type="synonym">Glomerella graminicola</name>
    <dbReference type="NCBI Taxonomy" id="645133"/>
    <lineage>
        <taxon>Eukaryota</taxon>
        <taxon>Fungi</taxon>
        <taxon>Dikarya</taxon>
        <taxon>Ascomycota</taxon>
        <taxon>Pezizomycotina</taxon>
        <taxon>Sordariomycetes</taxon>
        <taxon>Hypocreomycetidae</taxon>
        <taxon>Glomerellales</taxon>
        <taxon>Glomerellaceae</taxon>
        <taxon>Colletotrichum</taxon>
        <taxon>Colletotrichum graminicola species complex</taxon>
    </lineage>
</organism>
<feature type="region of interest" description="Disordered" evidence="1">
    <location>
        <begin position="1"/>
        <end position="21"/>
    </location>
</feature>
<name>E3QF79_COLGM</name>
<dbReference type="AlphaFoldDB" id="E3QF79"/>
<keyword evidence="3" id="KW-1185">Reference proteome</keyword>
<evidence type="ECO:0000256" key="1">
    <source>
        <dbReference type="SAM" id="MobiDB-lite"/>
    </source>
</evidence>
<dbReference type="GeneID" id="24410026"/>
<proteinExistence type="predicted"/>